<dbReference type="InterPro" id="IPR010872">
    <property type="entry name" value="MDMPI_C-term_domain"/>
</dbReference>
<feature type="domain" description="Mycothiol-dependent maleylpyruvate isomerase metal-binding" evidence="2">
    <location>
        <begin position="16"/>
        <end position="160"/>
    </location>
</feature>
<dbReference type="Pfam" id="PF07398">
    <property type="entry name" value="MDMPI_C"/>
    <property type="match status" value="1"/>
</dbReference>
<dbReference type="EMBL" id="LN868938">
    <property type="protein sequence ID" value="CRY78781.1"/>
    <property type="molecule type" value="Genomic_DNA"/>
</dbReference>
<keyword evidence="3" id="KW-0413">Isomerase</keyword>
<proteinExistence type="predicted"/>
<dbReference type="InterPro" id="IPR017517">
    <property type="entry name" value="Maleyloyr_isom"/>
</dbReference>
<organism evidence="3 4">
    <name type="scientific">Nocardia farcinica</name>
    <dbReference type="NCBI Taxonomy" id="37329"/>
    <lineage>
        <taxon>Bacteria</taxon>
        <taxon>Bacillati</taxon>
        <taxon>Actinomycetota</taxon>
        <taxon>Actinomycetes</taxon>
        <taxon>Mycobacteriales</taxon>
        <taxon>Nocardiaceae</taxon>
        <taxon>Nocardia</taxon>
    </lineage>
</organism>
<dbReference type="SUPFAM" id="SSF109854">
    <property type="entry name" value="DinB/YfiT-like putative metalloenzymes"/>
    <property type="match status" value="1"/>
</dbReference>
<dbReference type="NCBIfam" id="TIGR03083">
    <property type="entry name" value="maleylpyruvate isomerase family mycothiol-dependent enzyme"/>
    <property type="match status" value="1"/>
</dbReference>
<name>A0A0H5P883_NOCFR</name>
<evidence type="ECO:0000313" key="3">
    <source>
        <dbReference type="EMBL" id="CRY78781.1"/>
    </source>
</evidence>
<feature type="domain" description="MDMPI C-terminal" evidence="1">
    <location>
        <begin position="175"/>
        <end position="267"/>
    </location>
</feature>
<dbReference type="GeneID" id="61131832"/>
<dbReference type="InterPro" id="IPR024344">
    <property type="entry name" value="MDMPI_metal-binding"/>
</dbReference>
<dbReference type="KEGG" id="nfr:ERS450000_03105"/>
<sequence>MNDPTLAKDELVPLLSEQWTAIDRLVADLDEPAWRQPSPLPGWTVFDVVAHVVGTESWLLGEKPPPHDPVRPKTDVRALPHVRNETAVLNEIWIDRLRPMPGHRLLALFREVADRRRAALADKTDAEWATPTVSPIGQVPYGRFMRVRLFDCWMHELDIADALGVRVAEGGRRGEVAFAEFAGSLPRVVAKLGKAPAGSRIAFVLTGELARTLRIEVGERAAFVERFAEPAGVEITLDSGLFVRLGGGRTPIEDHLGDVDITGDEQLGLQVVRNLAFTI</sequence>
<keyword evidence="3" id="KW-0670">Pyruvate</keyword>
<gene>
    <name evidence="3" type="ORF">ERS450000_03105</name>
</gene>
<dbReference type="GO" id="GO:0046872">
    <property type="term" value="F:metal ion binding"/>
    <property type="evidence" value="ECO:0007669"/>
    <property type="project" value="InterPro"/>
</dbReference>
<dbReference type="RefSeq" id="WP_011207541.1">
    <property type="nucleotide sequence ID" value="NZ_CAACYE020000001.1"/>
</dbReference>
<dbReference type="GO" id="GO:0016853">
    <property type="term" value="F:isomerase activity"/>
    <property type="evidence" value="ECO:0007669"/>
    <property type="project" value="UniProtKB-KW"/>
</dbReference>
<reference evidence="4" key="1">
    <citation type="submission" date="2015-03" db="EMBL/GenBank/DDBJ databases">
        <authorList>
            <consortium name="Pathogen Informatics"/>
        </authorList>
    </citation>
    <scope>NUCLEOTIDE SEQUENCE [LARGE SCALE GENOMIC DNA]</scope>
    <source>
        <strain evidence="4">NCTC11134</strain>
    </source>
</reference>
<accession>A0A0H5P883</accession>
<evidence type="ECO:0000259" key="1">
    <source>
        <dbReference type="Pfam" id="PF07398"/>
    </source>
</evidence>
<evidence type="ECO:0000313" key="4">
    <source>
        <dbReference type="Proteomes" id="UP000057820"/>
    </source>
</evidence>
<dbReference type="Proteomes" id="UP000057820">
    <property type="component" value="Chromosome 1"/>
</dbReference>
<dbReference type="InterPro" id="IPR034660">
    <property type="entry name" value="DinB/YfiT-like"/>
</dbReference>
<evidence type="ECO:0000259" key="2">
    <source>
        <dbReference type="Pfam" id="PF11716"/>
    </source>
</evidence>
<dbReference type="AlphaFoldDB" id="A0A0H5P883"/>
<protein>
    <submittedName>
        <fullName evidence="3">Mycothiol-dependent maleylpyruvate isomerase</fullName>
    </submittedName>
</protein>
<dbReference type="Gene3D" id="1.20.120.450">
    <property type="entry name" value="dinb family like domain"/>
    <property type="match status" value="1"/>
</dbReference>
<dbReference type="OMA" id="VDVRRHH"/>
<dbReference type="Pfam" id="PF11716">
    <property type="entry name" value="MDMPI_N"/>
    <property type="match status" value="1"/>
</dbReference>